<proteinExistence type="predicted"/>
<dbReference type="InterPro" id="IPR001387">
    <property type="entry name" value="Cro/C1-type_HTH"/>
</dbReference>
<evidence type="ECO:0000259" key="1">
    <source>
        <dbReference type="PROSITE" id="PS50943"/>
    </source>
</evidence>
<name>A0A9D2G2E4_9LACT</name>
<sequence>MKRKNKNIKVIRKYPYEEVGIFASQREVARVLNVNEGTVSRWISGSRNPKDYILEVIETQE</sequence>
<organism evidence="2 3">
    <name type="scientific">Candidatus Atopostipes pullistercoris</name>
    <dbReference type="NCBI Taxonomy" id="2838467"/>
    <lineage>
        <taxon>Bacteria</taxon>
        <taxon>Bacillati</taxon>
        <taxon>Bacillota</taxon>
        <taxon>Bacilli</taxon>
        <taxon>Lactobacillales</taxon>
        <taxon>Carnobacteriaceae</taxon>
        <taxon>Atopostipes</taxon>
    </lineage>
</organism>
<feature type="domain" description="HTH cro/C1-type" evidence="1">
    <location>
        <begin position="24"/>
        <end position="50"/>
    </location>
</feature>
<dbReference type="Proteomes" id="UP000824106">
    <property type="component" value="Unassembled WGS sequence"/>
</dbReference>
<dbReference type="PROSITE" id="PS50943">
    <property type="entry name" value="HTH_CROC1"/>
    <property type="match status" value="1"/>
</dbReference>
<dbReference type="AlphaFoldDB" id="A0A9D2G2E4"/>
<dbReference type="EMBL" id="DXAZ01000141">
    <property type="protein sequence ID" value="HIZ71774.1"/>
    <property type="molecule type" value="Genomic_DNA"/>
</dbReference>
<comment type="caution">
    <text evidence="2">The sequence shown here is derived from an EMBL/GenBank/DDBJ whole genome shotgun (WGS) entry which is preliminary data.</text>
</comment>
<dbReference type="CDD" id="cd00093">
    <property type="entry name" value="HTH_XRE"/>
    <property type="match status" value="1"/>
</dbReference>
<reference evidence="2" key="1">
    <citation type="journal article" date="2021" name="PeerJ">
        <title>Extensive microbial diversity within the chicken gut microbiome revealed by metagenomics and culture.</title>
        <authorList>
            <person name="Gilroy R."/>
            <person name="Ravi A."/>
            <person name="Getino M."/>
            <person name="Pursley I."/>
            <person name="Horton D.L."/>
            <person name="Alikhan N.F."/>
            <person name="Baker D."/>
            <person name="Gharbi K."/>
            <person name="Hall N."/>
            <person name="Watson M."/>
            <person name="Adriaenssens E.M."/>
            <person name="Foster-Nyarko E."/>
            <person name="Jarju S."/>
            <person name="Secka A."/>
            <person name="Antonio M."/>
            <person name="Oren A."/>
            <person name="Chaudhuri R.R."/>
            <person name="La Ragione R."/>
            <person name="Hildebrand F."/>
            <person name="Pallen M.J."/>
        </authorList>
    </citation>
    <scope>NUCLEOTIDE SEQUENCE</scope>
    <source>
        <strain evidence="2">CHK169-4300</strain>
    </source>
</reference>
<reference evidence="2" key="2">
    <citation type="submission" date="2021-04" db="EMBL/GenBank/DDBJ databases">
        <authorList>
            <person name="Gilroy R."/>
        </authorList>
    </citation>
    <scope>NUCLEOTIDE SEQUENCE</scope>
    <source>
        <strain evidence="2">CHK169-4300</strain>
    </source>
</reference>
<evidence type="ECO:0000313" key="3">
    <source>
        <dbReference type="Proteomes" id="UP000824106"/>
    </source>
</evidence>
<evidence type="ECO:0000313" key="2">
    <source>
        <dbReference type="EMBL" id="HIZ71774.1"/>
    </source>
</evidence>
<dbReference type="Gene3D" id="1.10.260.40">
    <property type="entry name" value="lambda repressor-like DNA-binding domains"/>
    <property type="match status" value="1"/>
</dbReference>
<dbReference type="Pfam" id="PF01381">
    <property type="entry name" value="HTH_3"/>
    <property type="match status" value="1"/>
</dbReference>
<dbReference type="InterPro" id="IPR010982">
    <property type="entry name" value="Lambda_DNA-bd_dom_sf"/>
</dbReference>
<protein>
    <submittedName>
        <fullName evidence="2">Helix-turn-helix domain-containing protein</fullName>
    </submittedName>
</protein>
<accession>A0A9D2G2E4</accession>
<dbReference type="GO" id="GO:0003677">
    <property type="term" value="F:DNA binding"/>
    <property type="evidence" value="ECO:0007669"/>
    <property type="project" value="InterPro"/>
</dbReference>
<dbReference type="SUPFAM" id="SSF47413">
    <property type="entry name" value="lambda repressor-like DNA-binding domains"/>
    <property type="match status" value="1"/>
</dbReference>
<gene>
    <name evidence="2" type="ORF">H9808_08450</name>
</gene>